<keyword evidence="6" id="KW-0949">S-adenosyl-L-methionine</keyword>
<keyword evidence="7" id="KW-0819">tRNA processing</keyword>
<dbReference type="AlphaFoldDB" id="A0A0R3JYN3"/>
<keyword evidence="9" id="KW-1185">Reference proteome</keyword>
<sequence>MEKYKTFLKKGSEVWFKTDDEEFFNDSVEYFKEAGFEIEYITYDLHGSGFEGNIMTEYETKFSSMGFKIMFLIARY</sequence>
<evidence type="ECO:0000256" key="2">
    <source>
        <dbReference type="ARBA" id="ARBA00003015"/>
    </source>
</evidence>
<dbReference type="EC" id="2.1.1.33" evidence="3"/>
<evidence type="ECO:0000256" key="1">
    <source>
        <dbReference type="ARBA" id="ARBA00000142"/>
    </source>
</evidence>
<gene>
    <name evidence="8" type="primary">trmB</name>
    <name evidence="8" type="ORF">ABG79_01993</name>
</gene>
<proteinExistence type="predicted"/>
<dbReference type="InterPro" id="IPR029063">
    <property type="entry name" value="SAM-dependent_MTases_sf"/>
</dbReference>
<organism evidence="8 9">
    <name type="scientific">Caloramator mitchellensis</name>
    <dbReference type="NCBI Taxonomy" id="908809"/>
    <lineage>
        <taxon>Bacteria</taxon>
        <taxon>Bacillati</taxon>
        <taxon>Bacillota</taxon>
        <taxon>Clostridia</taxon>
        <taxon>Eubacteriales</taxon>
        <taxon>Clostridiaceae</taxon>
        <taxon>Caloramator</taxon>
    </lineage>
</organism>
<protein>
    <recommendedName>
        <fullName evidence="3">tRNA (guanine(46)-N(7))-methyltransferase</fullName>
        <ecNumber evidence="3">2.1.1.33</ecNumber>
    </recommendedName>
</protein>
<evidence type="ECO:0000256" key="7">
    <source>
        <dbReference type="ARBA" id="ARBA00022694"/>
    </source>
</evidence>
<evidence type="ECO:0000256" key="5">
    <source>
        <dbReference type="ARBA" id="ARBA00022679"/>
    </source>
</evidence>
<keyword evidence="4 8" id="KW-0489">Methyltransferase</keyword>
<dbReference type="Proteomes" id="UP000052015">
    <property type="component" value="Unassembled WGS sequence"/>
</dbReference>
<evidence type="ECO:0000313" key="9">
    <source>
        <dbReference type="Proteomes" id="UP000052015"/>
    </source>
</evidence>
<dbReference type="PATRIC" id="fig|908809.3.peg.1994"/>
<reference evidence="8 9" key="1">
    <citation type="submission" date="2015-09" db="EMBL/GenBank/DDBJ databases">
        <title>Draft genome sequence of a Caloramator mitchellensis, a moderate thermophile from the Great Artesian Basin of Australia.</title>
        <authorList>
            <person name="Patel B.K."/>
        </authorList>
    </citation>
    <scope>NUCLEOTIDE SEQUENCE [LARGE SCALE GENOMIC DNA]</scope>
    <source>
        <strain evidence="8 9">VF08</strain>
    </source>
</reference>
<dbReference type="EMBL" id="LKHP01000013">
    <property type="protein sequence ID" value="KRQ86260.1"/>
    <property type="molecule type" value="Genomic_DNA"/>
</dbReference>
<accession>A0A0R3JYN3</accession>
<evidence type="ECO:0000313" key="8">
    <source>
        <dbReference type="EMBL" id="KRQ86260.1"/>
    </source>
</evidence>
<keyword evidence="5 8" id="KW-0808">Transferase</keyword>
<dbReference type="InterPro" id="IPR003358">
    <property type="entry name" value="tRNA_(Gua-N-7)_MeTrfase_Trmb"/>
</dbReference>
<comment type="function">
    <text evidence="2">Catalyzes the formation of N(7)-methylguanine at position 46 (m7G46) in tRNA.</text>
</comment>
<dbReference type="GO" id="GO:0008176">
    <property type="term" value="F:tRNA (guanine(46)-N7)-methyltransferase activity"/>
    <property type="evidence" value="ECO:0007669"/>
    <property type="project" value="UniProtKB-EC"/>
</dbReference>
<dbReference type="Gene3D" id="3.40.50.150">
    <property type="entry name" value="Vaccinia Virus protein VP39"/>
    <property type="match status" value="1"/>
</dbReference>
<name>A0A0R3JYN3_CALMK</name>
<comment type="catalytic activity">
    <reaction evidence="1">
        <text>guanosine(46) in tRNA + S-adenosyl-L-methionine = N(7)-methylguanosine(46) in tRNA + S-adenosyl-L-homocysteine</text>
        <dbReference type="Rhea" id="RHEA:42708"/>
        <dbReference type="Rhea" id="RHEA-COMP:10188"/>
        <dbReference type="Rhea" id="RHEA-COMP:10189"/>
        <dbReference type="ChEBI" id="CHEBI:57856"/>
        <dbReference type="ChEBI" id="CHEBI:59789"/>
        <dbReference type="ChEBI" id="CHEBI:74269"/>
        <dbReference type="ChEBI" id="CHEBI:74480"/>
        <dbReference type="EC" id="2.1.1.33"/>
    </reaction>
</comment>
<evidence type="ECO:0000256" key="6">
    <source>
        <dbReference type="ARBA" id="ARBA00022691"/>
    </source>
</evidence>
<dbReference type="STRING" id="908809.ABG79_01993"/>
<comment type="caution">
    <text evidence="8">The sequence shown here is derived from an EMBL/GenBank/DDBJ whole genome shotgun (WGS) entry which is preliminary data.</text>
</comment>
<dbReference type="Pfam" id="PF02390">
    <property type="entry name" value="Methyltransf_4"/>
    <property type="match status" value="1"/>
</dbReference>
<evidence type="ECO:0000256" key="4">
    <source>
        <dbReference type="ARBA" id="ARBA00022603"/>
    </source>
</evidence>
<dbReference type="SUPFAM" id="SSF53335">
    <property type="entry name" value="S-adenosyl-L-methionine-dependent methyltransferases"/>
    <property type="match status" value="1"/>
</dbReference>
<evidence type="ECO:0000256" key="3">
    <source>
        <dbReference type="ARBA" id="ARBA00011977"/>
    </source>
</evidence>